<comment type="caution">
    <text evidence="1">The sequence shown here is derived from an EMBL/GenBank/DDBJ whole genome shotgun (WGS) entry which is preliminary data.</text>
</comment>
<name>X1RPR9_9ZZZZ</name>
<dbReference type="EMBL" id="BARW01013694">
    <property type="protein sequence ID" value="GAI82653.1"/>
    <property type="molecule type" value="Genomic_DNA"/>
</dbReference>
<gene>
    <name evidence="1" type="ORF">S12H4_24904</name>
</gene>
<dbReference type="AlphaFoldDB" id="X1RPR9"/>
<accession>X1RPR9</accession>
<proteinExistence type="predicted"/>
<evidence type="ECO:0000313" key="1">
    <source>
        <dbReference type="EMBL" id="GAI82653.1"/>
    </source>
</evidence>
<protein>
    <submittedName>
        <fullName evidence="1">Uncharacterized protein</fullName>
    </submittedName>
</protein>
<sequence>MNNKPVYYLINKTNISPQNLEDAGQIFLINCTNILVKDIDVSNSSYGINI</sequence>
<feature type="non-terminal residue" evidence="1">
    <location>
        <position position="50"/>
    </location>
</feature>
<reference evidence="1" key="1">
    <citation type="journal article" date="2014" name="Front. Microbiol.">
        <title>High frequency of phylogenetically diverse reductive dehalogenase-homologous genes in deep subseafloor sedimentary metagenomes.</title>
        <authorList>
            <person name="Kawai M."/>
            <person name="Futagami T."/>
            <person name="Toyoda A."/>
            <person name="Takaki Y."/>
            <person name="Nishi S."/>
            <person name="Hori S."/>
            <person name="Arai W."/>
            <person name="Tsubouchi T."/>
            <person name="Morono Y."/>
            <person name="Uchiyama I."/>
            <person name="Ito T."/>
            <person name="Fujiyama A."/>
            <person name="Inagaki F."/>
            <person name="Takami H."/>
        </authorList>
    </citation>
    <scope>NUCLEOTIDE SEQUENCE</scope>
    <source>
        <strain evidence="1">Expedition CK06-06</strain>
    </source>
</reference>
<organism evidence="1">
    <name type="scientific">marine sediment metagenome</name>
    <dbReference type="NCBI Taxonomy" id="412755"/>
    <lineage>
        <taxon>unclassified sequences</taxon>
        <taxon>metagenomes</taxon>
        <taxon>ecological metagenomes</taxon>
    </lineage>
</organism>